<dbReference type="InterPro" id="IPR003591">
    <property type="entry name" value="Leu-rich_rpt_typical-subtyp"/>
</dbReference>
<dbReference type="SUPFAM" id="SSF52058">
    <property type="entry name" value="L domain-like"/>
    <property type="match status" value="1"/>
</dbReference>
<proteinExistence type="predicted"/>
<feature type="domain" description="Type III effector Xcv3220-like C-terminal" evidence="4">
    <location>
        <begin position="536"/>
        <end position="579"/>
    </location>
</feature>
<feature type="region of interest" description="Disordered" evidence="3">
    <location>
        <begin position="1"/>
        <end position="79"/>
    </location>
</feature>
<dbReference type="Pfam" id="PF13855">
    <property type="entry name" value="LRR_8"/>
    <property type="match status" value="1"/>
</dbReference>
<evidence type="ECO:0000313" key="6">
    <source>
        <dbReference type="Proteomes" id="UP000045978"/>
    </source>
</evidence>
<evidence type="ECO:0000313" key="5">
    <source>
        <dbReference type="EMBL" id="CTP93115.1"/>
    </source>
</evidence>
<dbReference type="PANTHER" id="PTHR45752:SF195">
    <property type="entry name" value="LEUCINE-RICH REPEAT (LRR) FAMILY PROTEIN-RELATED"/>
    <property type="match status" value="1"/>
</dbReference>
<dbReference type="InterPro" id="IPR050715">
    <property type="entry name" value="LRR-SigEffector_domain"/>
</dbReference>
<dbReference type="PROSITE" id="PS51450">
    <property type="entry name" value="LRR"/>
    <property type="match status" value="1"/>
</dbReference>
<keyword evidence="2" id="KW-0677">Repeat</keyword>
<dbReference type="PANTHER" id="PTHR45752">
    <property type="entry name" value="LEUCINE-RICH REPEAT-CONTAINING"/>
    <property type="match status" value="1"/>
</dbReference>
<protein>
    <submittedName>
        <fullName evidence="5">Putative type III effector protein</fullName>
    </submittedName>
</protein>
<dbReference type="InterPro" id="IPR001611">
    <property type="entry name" value="Leu-rich_rpt"/>
</dbReference>
<gene>
    <name evidence="5" type="ORF">XTPLMG730_3754</name>
</gene>
<dbReference type="Pfam" id="PF00560">
    <property type="entry name" value="LRR_1"/>
    <property type="match status" value="2"/>
</dbReference>
<feature type="region of interest" description="Disordered" evidence="3">
    <location>
        <begin position="417"/>
        <end position="451"/>
    </location>
</feature>
<evidence type="ECO:0000256" key="2">
    <source>
        <dbReference type="ARBA" id="ARBA00022737"/>
    </source>
</evidence>
<feature type="compositionally biased region" description="Polar residues" evidence="3">
    <location>
        <begin position="9"/>
        <end position="26"/>
    </location>
</feature>
<feature type="compositionally biased region" description="Low complexity" evidence="3">
    <location>
        <begin position="49"/>
        <end position="79"/>
    </location>
</feature>
<evidence type="ECO:0000256" key="3">
    <source>
        <dbReference type="SAM" id="MobiDB-lite"/>
    </source>
</evidence>
<feature type="domain" description="Type III effector Xcv3220-like C-terminal" evidence="4">
    <location>
        <begin position="456"/>
        <end position="518"/>
    </location>
</feature>
<feature type="compositionally biased region" description="Low complexity" evidence="3">
    <location>
        <begin position="417"/>
        <end position="429"/>
    </location>
</feature>
<dbReference type="AlphaFoldDB" id="A0A0K3ACA7"/>
<dbReference type="InterPro" id="IPR032675">
    <property type="entry name" value="LRR_dom_sf"/>
</dbReference>
<dbReference type="Gene3D" id="3.80.10.10">
    <property type="entry name" value="Ribonuclease Inhibitor"/>
    <property type="match status" value="1"/>
</dbReference>
<accession>A0A0K3ACA7</accession>
<evidence type="ECO:0000259" key="4">
    <source>
        <dbReference type="Pfam" id="PF20817"/>
    </source>
</evidence>
<dbReference type="SMART" id="SM00369">
    <property type="entry name" value="LRR_TYP"/>
    <property type="match status" value="5"/>
</dbReference>
<reference evidence="5 6" key="1">
    <citation type="submission" date="2015-07" db="EMBL/GenBank/DDBJ databases">
        <authorList>
            <person name="Noorani M."/>
        </authorList>
    </citation>
    <scope>NUCLEOTIDE SEQUENCE [LARGE SCALE GENOMIC DNA]</scope>
    <source>
        <strain evidence="5">LMG730</strain>
    </source>
</reference>
<dbReference type="InterPro" id="IPR048490">
    <property type="entry name" value="XopL_C"/>
</dbReference>
<dbReference type="Proteomes" id="UP000045978">
    <property type="component" value="Unassembled WGS sequence"/>
</dbReference>
<dbReference type="EMBL" id="CXOJ01000124">
    <property type="protein sequence ID" value="CTP93115.1"/>
    <property type="molecule type" value="Genomic_DNA"/>
</dbReference>
<sequence length="597" mass="66315">MFRRIIRSSAASNEPRNSADPRSQGTPARAPAPDASNPAGAAMELRGLSQRPPSRQQSPSHSGASSSSAPRPARTLRRAAQTVQRFISGAADSPQLMEEEKPPFDASRWSYEFMRNLSPSWEREWHESTQRFGGQATARAMDHLITTQFALQAAARPGTPSLKINRTPLPQLPRDLSYFSHLEQMEIRSTGLQSLPASIGELHNLRKLTLFNNPLTSLPDSLCELSGLQSLEIMECDRLEKLPSTLISYDSGEWRGLTGLKNLSLRGSGLTCIPECVTNMRNLERLDLKGSRLQSLPPAINNLRKLKELNLEGTRIQDLQPAVSELLDLKKLNLANCTELHTLPPNLGQLQHLEELDLSGCDNLTTLPEAIRHMPGTCNIMVPPHLEAQLAELRPHVTRPARPRAFDAAFDAAWRAASPSTSAAGPSRPQGHAASSSTSVAGPSRPQGPDQQAINKLREEIDVRAFAAFELIENEKNPFIENNPPIDHKSETTGKRMTLGEIPAIQRMLDESSDKEIQRLFKRHEEFFMQKTMNTYAQESHIAVHADNLYKAVGMWRSRERIVAADPVSRNLFPELELHVPEQTQTDAHADPQQARD</sequence>
<organism evidence="5 6">
    <name type="scientific">Xanthomonas graminis pv. phlei</name>
    <dbReference type="NCBI Taxonomy" id="487906"/>
    <lineage>
        <taxon>Bacteria</taxon>
        <taxon>Pseudomonadati</taxon>
        <taxon>Pseudomonadota</taxon>
        <taxon>Gammaproteobacteria</taxon>
        <taxon>Lysobacterales</taxon>
        <taxon>Lysobacteraceae</taxon>
        <taxon>Xanthomonas</taxon>
        <taxon>Xanthomonas translucens group</taxon>
        <taxon>Xanthomonas graminis</taxon>
    </lineage>
</organism>
<feature type="compositionally biased region" description="Basic and acidic residues" evidence="3">
    <location>
        <begin position="588"/>
        <end position="597"/>
    </location>
</feature>
<evidence type="ECO:0000256" key="1">
    <source>
        <dbReference type="ARBA" id="ARBA00022614"/>
    </source>
</evidence>
<name>A0A0K3ACA7_9XANT</name>
<keyword evidence="1" id="KW-0433">Leucine-rich repeat</keyword>
<feature type="region of interest" description="Disordered" evidence="3">
    <location>
        <begin position="578"/>
        <end position="597"/>
    </location>
</feature>
<dbReference type="Pfam" id="PF20817">
    <property type="entry name" value="XopL_C"/>
    <property type="match status" value="2"/>
</dbReference>